<dbReference type="STRING" id="1798665.A2942_01930"/>
<evidence type="ECO:0000313" key="2">
    <source>
        <dbReference type="EMBL" id="OGZ11903.1"/>
    </source>
</evidence>
<gene>
    <name evidence="2" type="ORF">A2942_01930</name>
</gene>
<organism evidence="2 3">
    <name type="scientific">Candidatus Lloydbacteria bacterium RIFCSPLOWO2_01_FULL_50_20</name>
    <dbReference type="NCBI Taxonomy" id="1798665"/>
    <lineage>
        <taxon>Bacteria</taxon>
        <taxon>Candidatus Lloydiibacteriota</taxon>
    </lineage>
</organism>
<keyword evidence="1" id="KW-0812">Transmembrane</keyword>
<sequence>MLATKHLLKVSMAWISIVYVVCYGGVALFPSSRPLFMKYALHTNDTLGENVMTLTTFISGLVIWNVVAVLAVWLFITLFNRIKA</sequence>
<dbReference type="InterPro" id="IPR044020">
    <property type="entry name" value="DUF5676"/>
</dbReference>
<dbReference type="AlphaFoldDB" id="A0A1G2DED7"/>
<reference evidence="2 3" key="1">
    <citation type="journal article" date="2016" name="Nat. Commun.">
        <title>Thousands of microbial genomes shed light on interconnected biogeochemical processes in an aquifer system.</title>
        <authorList>
            <person name="Anantharaman K."/>
            <person name="Brown C.T."/>
            <person name="Hug L.A."/>
            <person name="Sharon I."/>
            <person name="Castelle C.J."/>
            <person name="Probst A.J."/>
            <person name="Thomas B.C."/>
            <person name="Singh A."/>
            <person name="Wilkins M.J."/>
            <person name="Karaoz U."/>
            <person name="Brodie E.L."/>
            <person name="Williams K.H."/>
            <person name="Hubbard S.S."/>
            <person name="Banfield J.F."/>
        </authorList>
    </citation>
    <scope>NUCLEOTIDE SEQUENCE [LARGE SCALE GENOMIC DNA]</scope>
</reference>
<accession>A0A1G2DED7</accession>
<feature type="transmembrane region" description="Helical" evidence="1">
    <location>
        <begin position="12"/>
        <end position="31"/>
    </location>
</feature>
<keyword evidence="1" id="KW-0472">Membrane</keyword>
<dbReference type="Proteomes" id="UP000178534">
    <property type="component" value="Unassembled WGS sequence"/>
</dbReference>
<evidence type="ECO:0000313" key="3">
    <source>
        <dbReference type="Proteomes" id="UP000178534"/>
    </source>
</evidence>
<feature type="transmembrane region" description="Helical" evidence="1">
    <location>
        <begin position="51"/>
        <end position="79"/>
    </location>
</feature>
<protein>
    <submittedName>
        <fullName evidence="2">Uncharacterized protein</fullName>
    </submittedName>
</protein>
<dbReference type="EMBL" id="MHLP01000031">
    <property type="protein sequence ID" value="OGZ11903.1"/>
    <property type="molecule type" value="Genomic_DNA"/>
</dbReference>
<comment type="caution">
    <text evidence="2">The sequence shown here is derived from an EMBL/GenBank/DDBJ whole genome shotgun (WGS) entry which is preliminary data.</text>
</comment>
<dbReference type="Pfam" id="PF18926">
    <property type="entry name" value="DUF5676"/>
    <property type="match status" value="1"/>
</dbReference>
<keyword evidence="1" id="KW-1133">Transmembrane helix</keyword>
<proteinExistence type="predicted"/>
<evidence type="ECO:0000256" key="1">
    <source>
        <dbReference type="SAM" id="Phobius"/>
    </source>
</evidence>
<name>A0A1G2DED7_9BACT</name>